<sequence>MNTFFKKKFRKSISDEKDDDEGGEVNLPNDPVVSFDDLKHLRGGGRFGTDTTPYIPTLSSAPKGPKGQLSNTQYRKQKTLEKKMAAVQAANGMNGGGPRAMSLQSYGVTNQYPRSMSMQSAGSFQANRDPRSMSMQSNFSRPPFGNPGMGMGPMNGHMGPMNGPMGMGQGQMGPMNGPGQMGPMGPMNGQMGPGGPMKPNRFSGPAAVGSPQRRPFPGSPQMGASPQMGGQSPGRNFPPYGQFGSQGMPPNGPMGQMGPMGPMRHPQMGYQDPHMQQQQQQPQFQPIEENPEQSPLQQPQQLQPQQQQQHPYQQRGYSSSSSSAANSFGHNRSQDSVSSARRSSGSATPVKRQSQPQSQLQPQSEPQPTNQLVVPSKSVSRRSSQNKPKVSRYVFADSDSEDDDDDAVHEESIVQETSTEKAKGEFADTIPTVSLSSLDGVASESEASVEPLSDKTTHRKSLSPAESSSNTNEQSAVSTRHASKTSSKTYSLQVHCQVR</sequence>
<dbReference type="EMBL" id="BSXS01006095">
    <property type="protein sequence ID" value="GME85080.1"/>
    <property type="molecule type" value="Genomic_DNA"/>
</dbReference>
<evidence type="ECO:0000313" key="2">
    <source>
        <dbReference type="Proteomes" id="UP001165064"/>
    </source>
</evidence>
<protein>
    <submittedName>
        <fullName evidence="1">Unnamed protein product</fullName>
    </submittedName>
</protein>
<evidence type="ECO:0000313" key="1">
    <source>
        <dbReference type="EMBL" id="GME85080.1"/>
    </source>
</evidence>
<reference evidence="1" key="1">
    <citation type="submission" date="2023-04" db="EMBL/GenBank/DDBJ databases">
        <title>Ambrosiozyma monospora NBRC 10751.</title>
        <authorList>
            <person name="Ichikawa N."/>
            <person name="Sato H."/>
            <person name="Tonouchi N."/>
        </authorList>
    </citation>
    <scope>NUCLEOTIDE SEQUENCE</scope>
    <source>
        <strain evidence="1">NBRC 10751</strain>
    </source>
</reference>
<keyword evidence="2" id="KW-1185">Reference proteome</keyword>
<gene>
    <name evidence="1" type="ORF">Amon02_000735200</name>
</gene>
<name>A0ACB5TDH1_AMBMO</name>
<proteinExistence type="predicted"/>
<comment type="caution">
    <text evidence="1">The sequence shown here is derived from an EMBL/GenBank/DDBJ whole genome shotgun (WGS) entry which is preliminary data.</text>
</comment>
<accession>A0ACB5TDH1</accession>
<organism evidence="1 2">
    <name type="scientific">Ambrosiozyma monospora</name>
    <name type="common">Yeast</name>
    <name type="synonym">Endomycopsis monosporus</name>
    <dbReference type="NCBI Taxonomy" id="43982"/>
    <lineage>
        <taxon>Eukaryota</taxon>
        <taxon>Fungi</taxon>
        <taxon>Dikarya</taxon>
        <taxon>Ascomycota</taxon>
        <taxon>Saccharomycotina</taxon>
        <taxon>Pichiomycetes</taxon>
        <taxon>Pichiales</taxon>
        <taxon>Pichiaceae</taxon>
        <taxon>Ambrosiozyma</taxon>
    </lineage>
</organism>
<dbReference type="Proteomes" id="UP001165064">
    <property type="component" value="Unassembled WGS sequence"/>
</dbReference>